<evidence type="ECO:0000313" key="1">
    <source>
        <dbReference type="EMBL" id="WZN54202.1"/>
    </source>
</evidence>
<keyword evidence="2" id="KW-1185">Reference proteome</keyword>
<proteinExistence type="predicted"/>
<reference evidence="1" key="1">
    <citation type="submission" date="2024-04" db="EMBL/GenBank/DDBJ databases">
        <title>Complete genome sequence of Sphingobacterium thalpophiium BAA-1094.</title>
        <authorList>
            <person name="Adaikpoh B.I."/>
        </authorList>
    </citation>
    <scope>NUCLEOTIDE SEQUENCE</scope>
    <source>
        <strain evidence="1">BAA-1094</strain>
    </source>
</reference>
<sequence>MKKISLYRFVSALLLCCLLFSCSQSKEDKYVGYWVEDGKEHAEILEIQKVGDKLYLKSKDLEAPATYNKEDNTLNAHVSNGIASVTFVMNVLEDSNKMKMSIGTKGADFTKISKTEAEKRNKEYEEYFNPDFFVGEWKSDVKTESPITIIKEGNEYYFVSGYLGKKFLSYNSIKHVMSAQVGFTTISIRRTGDQEITAYGDRTYKRVK</sequence>
<accession>A0ACD5BX57</accession>
<gene>
    <name evidence="1" type="ORF">AACH28_16290</name>
</gene>
<dbReference type="Proteomes" id="UP001485301">
    <property type="component" value="Chromosome"/>
</dbReference>
<protein>
    <submittedName>
        <fullName evidence="1">Uncharacterized protein</fullName>
    </submittedName>
</protein>
<evidence type="ECO:0000313" key="2">
    <source>
        <dbReference type="Proteomes" id="UP001485301"/>
    </source>
</evidence>
<dbReference type="EMBL" id="CP151087">
    <property type="protein sequence ID" value="WZN54202.1"/>
    <property type="molecule type" value="Genomic_DNA"/>
</dbReference>
<organism evidence="1 2">
    <name type="scientific">Sphingobacterium thalpophilum</name>
    <dbReference type="NCBI Taxonomy" id="259"/>
    <lineage>
        <taxon>Bacteria</taxon>
        <taxon>Pseudomonadati</taxon>
        <taxon>Bacteroidota</taxon>
        <taxon>Sphingobacteriia</taxon>
        <taxon>Sphingobacteriales</taxon>
        <taxon>Sphingobacteriaceae</taxon>
        <taxon>Sphingobacterium</taxon>
    </lineage>
</organism>
<name>A0ACD5BX57_9SPHI</name>